<dbReference type="PANTHER" id="PTHR30408">
    <property type="entry name" value="TYPE-1 RESTRICTION ENZYME ECOKI SPECIFICITY PROTEIN"/>
    <property type="match status" value="1"/>
</dbReference>
<feature type="domain" description="Type I restriction modification DNA specificity" evidence="4">
    <location>
        <begin position="5"/>
        <end position="176"/>
    </location>
</feature>
<dbReference type="Proteomes" id="UP000199169">
    <property type="component" value="Unassembled WGS sequence"/>
</dbReference>
<evidence type="ECO:0000256" key="3">
    <source>
        <dbReference type="ARBA" id="ARBA00023125"/>
    </source>
</evidence>
<evidence type="ECO:0000256" key="1">
    <source>
        <dbReference type="ARBA" id="ARBA00010923"/>
    </source>
</evidence>
<dbReference type="InterPro" id="IPR000055">
    <property type="entry name" value="Restrct_endonuc_typeI_TRD"/>
</dbReference>
<dbReference type="GO" id="GO:0003677">
    <property type="term" value="F:DNA binding"/>
    <property type="evidence" value="ECO:0007669"/>
    <property type="project" value="UniProtKB-KW"/>
</dbReference>
<dbReference type="RefSeq" id="WP_186407784.1">
    <property type="nucleotide sequence ID" value="NZ_FLQX01000123.1"/>
</dbReference>
<comment type="similarity">
    <text evidence="1">Belongs to the type-I restriction system S methylase family.</text>
</comment>
<dbReference type="GO" id="GO:0009307">
    <property type="term" value="P:DNA restriction-modification system"/>
    <property type="evidence" value="ECO:0007669"/>
    <property type="project" value="UniProtKB-KW"/>
</dbReference>
<evidence type="ECO:0000313" key="6">
    <source>
        <dbReference type="Proteomes" id="UP000199169"/>
    </source>
</evidence>
<keyword evidence="6" id="KW-1185">Reference proteome</keyword>
<dbReference type="PANTHER" id="PTHR30408:SF12">
    <property type="entry name" value="TYPE I RESTRICTION ENZYME MJAVIII SPECIFICITY SUBUNIT"/>
    <property type="match status" value="1"/>
</dbReference>
<reference evidence="5 6" key="1">
    <citation type="submission" date="2016-06" db="EMBL/GenBank/DDBJ databases">
        <authorList>
            <person name="Kjaerup R.B."/>
            <person name="Dalgaard T.S."/>
            <person name="Juul-Madsen H.R."/>
        </authorList>
    </citation>
    <scope>NUCLEOTIDE SEQUENCE [LARGE SCALE GENOMIC DNA]</scope>
    <source>
        <strain evidence="5">3</strain>
    </source>
</reference>
<name>A0A1A8XUH3_9PROT</name>
<dbReference type="Pfam" id="PF01420">
    <property type="entry name" value="Methylase_S"/>
    <property type="match status" value="1"/>
</dbReference>
<dbReference type="STRING" id="1860102.ACCAA_460008"/>
<sequence length="320" mass="35299">MKALWPTRTLAEVCQIKPPKAEVRRCVTATDLVSFVPMEDLGIDQKVLVPKQVRPVSEVVGSYTYFADGDVLLAKITPCFENGKLGIAAQITNGIGFGSSEYIVFRPGPSVVQDWPYYFLSRESFRTAGAESMSGAVGHKRVAKTFIKAYPIPVPAIPEQQRIVAILDEAFDGIATAKANAEKNLQNARAIFESYLASVFRQRGAGWMETTIGQQVRFIDYRGKTPVKTESGIRLVTAKNVKMGFLQATPMEFIASDGYDAWMTWGIPRKGDVLFTTEAPLANVTQLDTDDKVAFAQRIIILQPDASKLDSAFLKYLLLS</sequence>
<evidence type="ECO:0000313" key="5">
    <source>
        <dbReference type="EMBL" id="SBT07588.1"/>
    </source>
</evidence>
<dbReference type="Gene3D" id="3.90.220.20">
    <property type="entry name" value="DNA methylase specificity domains"/>
    <property type="match status" value="2"/>
</dbReference>
<dbReference type="InterPro" id="IPR052021">
    <property type="entry name" value="Type-I_RS_S_subunit"/>
</dbReference>
<dbReference type="InterPro" id="IPR044946">
    <property type="entry name" value="Restrct_endonuc_typeI_TRD_sf"/>
</dbReference>
<keyword evidence="3" id="KW-0238">DNA-binding</keyword>
<proteinExistence type="inferred from homology"/>
<accession>A0A1A8XUH3</accession>
<keyword evidence="2" id="KW-0680">Restriction system</keyword>
<evidence type="ECO:0000259" key="4">
    <source>
        <dbReference type="Pfam" id="PF01420"/>
    </source>
</evidence>
<dbReference type="CDD" id="cd17260">
    <property type="entry name" value="RMtype1_S_EcoEI-TRD1-CR1_like"/>
    <property type="match status" value="1"/>
</dbReference>
<dbReference type="AlphaFoldDB" id="A0A1A8XUH3"/>
<dbReference type="SUPFAM" id="SSF116734">
    <property type="entry name" value="DNA methylase specificity domain"/>
    <property type="match status" value="2"/>
</dbReference>
<organism evidence="5 6">
    <name type="scientific">Candidatus Accumulibacter aalborgensis</name>
    <dbReference type="NCBI Taxonomy" id="1860102"/>
    <lineage>
        <taxon>Bacteria</taxon>
        <taxon>Pseudomonadati</taxon>
        <taxon>Pseudomonadota</taxon>
        <taxon>Betaproteobacteria</taxon>
        <taxon>Candidatus Accumulibacter</taxon>
    </lineage>
</organism>
<dbReference type="EMBL" id="FLQX01000123">
    <property type="protein sequence ID" value="SBT07588.1"/>
    <property type="molecule type" value="Genomic_DNA"/>
</dbReference>
<gene>
    <name evidence="5" type="ORF">ACCAA_460008</name>
</gene>
<protein>
    <recommendedName>
        <fullName evidence="4">Type I restriction modification DNA specificity domain-containing protein</fullName>
    </recommendedName>
</protein>
<evidence type="ECO:0000256" key="2">
    <source>
        <dbReference type="ARBA" id="ARBA00022747"/>
    </source>
</evidence>